<feature type="compositionally biased region" description="Low complexity" evidence="1">
    <location>
        <begin position="1"/>
        <end position="17"/>
    </location>
</feature>
<evidence type="ECO:0000313" key="3">
    <source>
        <dbReference type="Proteomes" id="UP000324897"/>
    </source>
</evidence>
<dbReference type="Gramene" id="TVU42317">
    <property type="protein sequence ID" value="TVU42317"/>
    <property type="gene ID" value="EJB05_08715"/>
</dbReference>
<evidence type="ECO:0000256" key="1">
    <source>
        <dbReference type="SAM" id="MobiDB-lite"/>
    </source>
</evidence>
<feature type="non-terminal residue" evidence="2">
    <location>
        <position position="1"/>
    </location>
</feature>
<dbReference type="AlphaFoldDB" id="A0A5J9W308"/>
<dbReference type="EMBL" id="RWGY01000005">
    <property type="protein sequence ID" value="TVU42317.1"/>
    <property type="molecule type" value="Genomic_DNA"/>
</dbReference>
<comment type="caution">
    <text evidence="2">The sequence shown here is derived from an EMBL/GenBank/DDBJ whole genome shotgun (WGS) entry which is preliminary data.</text>
</comment>
<reference evidence="2 3" key="1">
    <citation type="journal article" date="2019" name="Sci. Rep.">
        <title>A high-quality genome of Eragrostis curvula grass provides insights into Poaceae evolution and supports new strategies to enhance forage quality.</title>
        <authorList>
            <person name="Carballo J."/>
            <person name="Santos B.A.C.M."/>
            <person name="Zappacosta D."/>
            <person name="Garbus I."/>
            <person name="Selva J.P."/>
            <person name="Gallo C.A."/>
            <person name="Diaz A."/>
            <person name="Albertini E."/>
            <person name="Caccamo M."/>
            <person name="Echenique V."/>
        </authorList>
    </citation>
    <scope>NUCLEOTIDE SEQUENCE [LARGE SCALE GENOMIC DNA]</scope>
    <source>
        <strain evidence="3">cv. Victoria</strain>
        <tissue evidence="2">Leaf</tissue>
    </source>
</reference>
<keyword evidence="3" id="KW-1185">Reference proteome</keyword>
<gene>
    <name evidence="2" type="ORF">EJB05_08715</name>
</gene>
<protein>
    <submittedName>
        <fullName evidence="2">Uncharacterized protein</fullName>
    </submittedName>
</protein>
<organism evidence="2 3">
    <name type="scientific">Eragrostis curvula</name>
    <name type="common">weeping love grass</name>
    <dbReference type="NCBI Taxonomy" id="38414"/>
    <lineage>
        <taxon>Eukaryota</taxon>
        <taxon>Viridiplantae</taxon>
        <taxon>Streptophyta</taxon>
        <taxon>Embryophyta</taxon>
        <taxon>Tracheophyta</taxon>
        <taxon>Spermatophyta</taxon>
        <taxon>Magnoliopsida</taxon>
        <taxon>Liliopsida</taxon>
        <taxon>Poales</taxon>
        <taxon>Poaceae</taxon>
        <taxon>PACMAD clade</taxon>
        <taxon>Chloridoideae</taxon>
        <taxon>Eragrostideae</taxon>
        <taxon>Eragrostidinae</taxon>
        <taxon>Eragrostis</taxon>
    </lineage>
</organism>
<sequence>MATTQLTGEQSTTTSSSPGAALDGDSHDDVPRSPRMRPATGVAYINQLNLRSRGAAAGRGEPWFERLIPCGAVFLFPLYSNNHYRKPPRLASARSPLTPGKLFAECRAHGLPNASKRHLSSVIALSKHFAEYLSAFDKIQNLAKSVASGEVVQVSMTGTDVDVVRGDERSSAHAGVAHGGASVA</sequence>
<name>A0A5J9W308_9POAL</name>
<feature type="region of interest" description="Disordered" evidence="1">
    <location>
        <begin position="1"/>
        <end position="37"/>
    </location>
</feature>
<accession>A0A5J9W308</accession>
<proteinExistence type="predicted"/>
<dbReference type="Proteomes" id="UP000324897">
    <property type="component" value="Unassembled WGS sequence"/>
</dbReference>
<evidence type="ECO:0000313" key="2">
    <source>
        <dbReference type="EMBL" id="TVU42317.1"/>
    </source>
</evidence>